<proteinExistence type="predicted"/>
<comment type="caution">
    <text evidence="3">The sequence shown here is derived from an EMBL/GenBank/DDBJ whole genome shotgun (WGS) entry which is preliminary data.</text>
</comment>
<dbReference type="AlphaFoldDB" id="A0A7X6L0B3"/>
<evidence type="ECO:0000313" key="3">
    <source>
        <dbReference type="EMBL" id="NKY25514.1"/>
    </source>
</evidence>
<dbReference type="EMBL" id="JAAXOS010000002">
    <property type="protein sequence ID" value="NKY25514.1"/>
    <property type="molecule type" value="Genomic_DNA"/>
</dbReference>
<accession>A0A7X6L0B3</accession>
<evidence type="ECO:0000259" key="2">
    <source>
        <dbReference type="Pfam" id="PF13936"/>
    </source>
</evidence>
<dbReference type="Pfam" id="PF13936">
    <property type="entry name" value="HTH_38"/>
    <property type="match status" value="1"/>
</dbReference>
<sequence length="65" mass="7306">MADAEHDVRDGVPPRGLTTASPKRMRRLSEEERKSLAQDYRSGMTVYELATKFGIDRSTVSNHLA</sequence>
<feature type="domain" description="Transposase IS30-like HTH" evidence="2">
    <location>
        <begin position="26"/>
        <end position="64"/>
    </location>
</feature>
<evidence type="ECO:0000313" key="4">
    <source>
        <dbReference type="Proteomes" id="UP000540698"/>
    </source>
</evidence>
<evidence type="ECO:0000256" key="1">
    <source>
        <dbReference type="SAM" id="MobiDB-lite"/>
    </source>
</evidence>
<feature type="region of interest" description="Disordered" evidence="1">
    <location>
        <begin position="1"/>
        <end position="36"/>
    </location>
</feature>
<protein>
    <submittedName>
        <fullName evidence="3">Helix-turn-helix domain-containing protein</fullName>
    </submittedName>
</protein>
<feature type="compositionally biased region" description="Basic and acidic residues" evidence="1">
    <location>
        <begin position="1"/>
        <end position="12"/>
    </location>
</feature>
<feature type="compositionally biased region" description="Basic and acidic residues" evidence="1">
    <location>
        <begin position="27"/>
        <end position="36"/>
    </location>
</feature>
<dbReference type="InterPro" id="IPR025246">
    <property type="entry name" value="IS30-like_HTH"/>
</dbReference>
<reference evidence="3 4" key="1">
    <citation type="submission" date="2020-04" db="EMBL/GenBank/DDBJ databases">
        <title>MicrobeNet Type strains.</title>
        <authorList>
            <person name="Nicholson A.C."/>
        </authorList>
    </citation>
    <scope>NUCLEOTIDE SEQUENCE [LARGE SCALE GENOMIC DNA]</scope>
    <source>
        <strain evidence="3 4">DSM 44956</strain>
    </source>
</reference>
<gene>
    <name evidence="3" type="ORF">HGB38_04590</name>
</gene>
<dbReference type="InterPro" id="IPR009057">
    <property type="entry name" value="Homeodomain-like_sf"/>
</dbReference>
<keyword evidence="4" id="KW-1185">Reference proteome</keyword>
<dbReference type="Gene3D" id="1.10.10.60">
    <property type="entry name" value="Homeodomain-like"/>
    <property type="match status" value="1"/>
</dbReference>
<dbReference type="Proteomes" id="UP000540698">
    <property type="component" value="Unassembled WGS sequence"/>
</dbReference>
<name>A0A7X6L0B3_9NOCA</name>
<organism evidence="3 4">
    <name type="scientific">Nocardia gamkensis</name>
    <dbReference type="NCBI Taxonomy" id="352869"/>
    <lineage>
        <taxon>Bacteria</taxon>
        <taxon>Bacillati</taxon>
        <taxon>Actinomycetota</taxon>
        <taxon>Actinomycetes</taxon>
        <taxon>Mycobacteriales</taxon>
        <taxon>Nocardiaceae</taxon>
        <taxon>Nocardia</taxon>
    </lineage>
</organism>
<dbReference type="SUPFAM" id="SSF46689">
    <property type="entry name" value="Homeodomain-like"/>
    <property type="match status" value="1"/>
</dbReference>